<organism evidence="1 2">
    <name type="scientific">Catharanthus roseus</name>
    <name type="common">Madagascar periwinkle</name>
    <name type="synonym">Vinca rosea</name>
    <dbReference type="NCBI Taxonomy" id="4058"/>
    <lineage>
        <taxon>Eukaryota</taxon>
        <taxon>Viridiplantae</taxon>
        <taxon>Streptophyta</taxon>
        <taxon>Embryophyta</taxon>
        <taxon>Tracheophyta</taxon>
        <taxon>Spermatophyta</taxon>
        <taxon>Magnoliopsida</taxon>
        <taxon>eudicotyledons</taxon>
        <taxon>Gunneridae</taxon>
        <taxon>Pentapetalae</taxon>
        <taxon>asterids</taxon>
        <taxon>lamiids</taxon>
        <taxon>Gentianales</taxon>
        <taxon>Apocynaceae</taxon>
        <taxon>Rauvolfioideae</taxon>
        <taxon>Vinceae</taxon>
        <taxon>Catharanthinae</taxon>
        <taxon>Catharanthus</taxon>
    </lineage>
</organism>
<dbReference type="Proteomes" id="UP001060085">
    <property type="component" value="Linkage Group LG01"/>
</dbReference>
<accession>A0ACC0C4K5</accession>
<sequence length="456" mass="51513">MGLESCSQGTECTAAVDKPSKTPSNITEIVSKFAKVCKLRSIGVFPSENQCLNGPQNATMSEESSSNATTEEAECDGVKVHPQPIGVQNDRHECGHLEISNLFDKVSGLKLAYVKLQEAHIPYDPDKIRAADELVFSYLESLCKIKRVYKEKQSKEVNALSACSALLLAEIQVQERLLEKLKAQVKVKEAEVANLLQELKDLESNCNKLAQDFSAQEKQQRIKILKFLPFEDIVKAVAKAIHDFAKPLIALMKVSGWDLDCAANCIQDSVIYAKRSHKKYAFEAYIARRMFHEFSFQSYNVDNLLNQDDPINALIEDPKSSFAKFCRRKYLLVVHPRMEASFFGNVDHRMFVTHGLHPQTPFYRAFVKMARWVWILQGAAASFGHQPKMFTVERGSDFSDAYMECIEELKEHHFRLNQGAGRIKVEFMILPGFEVGDTLIKSRVYLSEVGISNPTS</sequence>
<comment type="caution">
    <text evidence="1">The sequence shown here is derived from an EMBL/GenBank/DDBJ whole genome shotgun (WGS) entry which is preliminary data.</text>
</comment>
<protein>
    <submittedName>
        <fullName evidence="1">Uncharacterized protein</fullName>
    </submittedName>
</protein>
<evidence type="ECO:0000313" key="1">
    <source>
        <dbReference type="EMBL" id="KAI5679802.1"/>
    </source>
</evidence>
<keyword evidence="2" id="KW-1185">Reference proteome</keyword>
<proteinExistence type="predicted"/>
<evidence type="ECO:0000313" key="2">
    <source>
        <dbReference type="Proteomes" id="UP001060085"/>
    </source>
</evidence>
<reference evidence="2" key="1">
    <citation type="journal article" date="2023" name="Nat. Plants">
        <title>Single-cell RNA sequencing provides a high-resolution roadmap for understanding the multicellular compartmentation of specialized metabolism.</title>
        <authorList>
            <person name="Sun S."/>
            <person name="Shen X."/>
            <person name="Li Y."/>
            <person name="Li Y."/>
            <person name="Wang S."/>
            <person name="Li R."/>
            <person name="Zhang H."/>
            <person name="Shen G."/>
            <person name="Guo B."/>
            <person name="Wei J."/>
            <person name="Xu J."/>
            <person name="St-Pierre B."/>
            <person name="Chen S."/>
            <person name="Sun C."/>
        </authorList>
    </citation>
    <scope>NUCLEOTIDE SEQUENCE [LARGE SCALE GENOMIC DNA]</scope>
</reference>
<gene>
    <name evidence="1" type="ORF">M9H77_01029</name>
</gene>
<name>A0ACC0C4K5_CATRO</name>
<dbReference type="EMBL" id="CM044701">
    <property type="protein sequence ID" value="KAI5679802.1"/>
    <property type="molecule type" value="Genomic_DNA"/>
</dbReference>